<evidence type="ECO:0000256" key="1">
    <source>
        <dbReference type="SAM" id="SignalP"/>
    </source>
</evidence>
<proteinExistence type="predicted"/>
<feature type="signal peptide" evidence="1">
    <location>
        <begin position="1"/>
        <end position="21"/>
    </location>
</feature>
<comment type="caution">
    <text evidence="2">The sequence shown here is derived from an EMBL/GenBank/DDBJ whole genome shotgun (WGS) entry which is preliminary data.</text>
</comment>
<dbReference type="KEGG" id="pob:LPB03_10645"/>
<feature type="chain" id="PRO_5008615509" evidence="1">
    <location>
        <begin position="22"/>
        <end position="165"/>
    </location>
</feature>
<reference evidence="3" key="1">
    <citation type="submission" date="2016-02" db="EMBL/GenBank/DDBJ databases">
        <authorList>
            <person name="Shin S.-K."/>
            <person name="Yi H."/>
            <person name="Kim E."/>
        </authorList>
    </citation>
    <scope>NUCLEOTIDE SEQUENCE [LARGE SCALE GENOMIC DNA]</scope>
    <source>
        <strain evidence="3">LPB0003</strain>
    </source>
</reference>
<dbReference type="OrthoDB" id="1202270at2"/>
<accession>A0A1B8TSF0</accession>
<evidence type="ECO:0000313" key="3">
    <source>
        <dbReference type="Proteomes" id="UP000092584"/>
    </source>
</evidence>
<dbReference type="RefSeq" id="WP_065319597.1">
    <property type="nucleotide sequence ID" value="NZ_CP017477.1"/>
</dbReference>
<dbReference type="EMBL" id="LSFM01000023">
    <property type="protein sequence ID" value="OBY62611.1"/>
    <property type="molecule type" value="Genomic_DNA"/>
</dbReference>
<sequence length="165" mass="18195">MKSLKKIAALAVVLIGIFAFSTKTTTLPKSSLNLEAINVVDMLSKQQFECRPSSDVMFYVETNIVKKIRGANNINAKVYLVDRASGNKSLLAVENLQINKFEGAIAIGHHDVIDGFAPTKIANGDKIIGSLEKAPYSFEELIKYEAIYNAYINATNKLLDLKRTI</sequence>
<keyword evidence="3" id="KW-1185">Reference proteome</keyword>
<gene>
    <name evidence="2" type="ORF">LPB3_10655</name>
</gene>
<dbReference type="Proteomes" id="UP000092584">
    <property type="component" value="Unassembled WGS sequence"/>
</dbReference>
<dbReference type="AlphaFoldDB" id="A0A1B8TSF0"/>
<keyword evidence="1" id="KW-0732">Signal</keyword>
<name>A0A1B8TSF0_9FLAO</name>
<organism evidence="2 3">
    <name type="scientific">Polaribacter vadi</name>
    <dbReference type="NCBI Taxonomy" id="1774273"/>
    <lineage>
        <taxon>Bacteria</taxon>
        <taxon>Pseudomonadati</taxon>
        <taxon>Bacteroidota</taxon>
        <taxon>Flavobacteriia</taxon>
        <taxon>Flavobacteriales</taxon>
        <taxon>Flavobacteriaceae</taxon>
    </lineage>
</organism>
<protein>
    <submittedName>
        <fullName evidence="2">Uncharacterized protein</fullName>
    </submittedName>
</protein>
<evidence type="ECO:0000313" key="2">
    <source>
        <dbReference type="EMBL" id="OBY62611.1"/>
    </source>
</evidence>